<dbReference type="GO" id="GO:0019915">
    <property type="term" value="P:lipid storage"/>
    <property type="evidence" value="ECO:0007669"/>
    <property type="project" value="InterPro"/>
</dbReference>
<keyword evidence="5 8" id="KW-1133">Transmembrane helix</keyword>
<gene>
    <name evidence="9" type="ORF">BCR43DRAFT_477757</name>
</gene>
<dbReference type="PANTHER" id="PTHR23129">
    <property type="entry name" value="ACYL-COENZYME A DIPHOSPHATASE FITM2"/>
    <property type="match status" value="1"/>
</dbReference>
<dbReference type="EMBL" id="MCGN01000008">
    <property type="protein sequence ID" value="ORY94194.1"/>
    <property type="molecule type" value="Genomic_DNA"/>
</dbReference>
<dbReference type="InParanoid" id="A0A1X2H6W1"/>
<evidence type="ECO:0000256" key="2">
    <source>
        <dbReference type="ARBA" id="ARBA00022692"/>
    </source>
</evidence>
<keyword evidence="4" id="KW-0256">Endoplasmic reticulum</keyword>
<keyword evidence="7 8" id="KW-0472">Membrane</keyword>
<dbReference type="OMA" id="IQLARRW"/>
<evidence type="ECO:0000313" key="10">
    <source>
        <dbReference type="Proteomes" id="UP000242180"/>
    </source>
</evidence>
<evidence type="ECO:0000313" key="9">
    <source>
        <dbReference type="EMBL" id="ORY94194.1"/>
    </source>
</evidence>
<feature type="transmembrane region" description="Helical" evidence="8">
    <location>
        <begin position="194"/>
        <end position="213"/>
    </location>
</feature>
<comment type="caution">
    <text evidence="9">The sequence shown here is derived from an EMBL/GenBank/DDBJ whole genome shotgun (WGS) entry which is preliminary data.</text>
</comment>
<comment type="subcellular location">
    <subcellularLocation>
        <location evidence="1">Endoplasmic reticulum membrane</location>
        <topology evidence="1">Multi-pass membrane protein</topology>
    </subcellularLocation>
</comment>
<dbReference type="AlphaFoldDB" id="A0A1X2H6W1"/>
<organism evidence="9 10">
    <name type="scientific">Syncephalastrum racemosum</name>
    <name type="common">Filamentous fungus</name>
    <dbReference type="NCBI Taxonomy" id="13706"/>
    <lineage>
        <taxon>Eukaryota</taxon>
        <taxon>Fungi</taxon>
        <taxon>Fungi incertae sedis</taxon>
        <taxon>Mucoromycota</taxon>
        <taxon>Mucoromycotina</taxon>
        <taxon>Mucoromycetes</taxon>
        <taxon>Mucorales</taxon>
        <taxon>Syncephalastraceae</taxon>
        <taxon>Syncephalastrum</taxon>
    </lineage>
</organism>
<evidence type="ECO:0000256" key="7">
    <source>
        <dbReference type="ARBA" id="ARBA00023136"/>
    </source>
</evidence>
<evidence type="ECO:0000256" key="4">
    <source>
        <dbReference type="ARBA" id="ARBA00022824"/>
    </source>
</evidence>
<feature type="transmembrane region" description="Helical" evidence="8">
    <location>
        <begin position="12"/>
        <end position="29"/>
    </location>
</feature>
<dbReference type="OrthoDB" id="5579088at2759"/>
<protein>
    <submittedName>
        <fullName evidence="9">Inositol phospholipid synthesis and fat-storage-inducing TM-domain-containing protein</fullName>
    </submittedName>
</protein>
<keyword evidence="10" id="KW-1185">Reference proteome</keyword>
<feature type="transmembrane region" description="Helical" evidence="8">
    <location>
        <begin position="49"/>
        <end position="66"/>
    </location>
</feature>
<accession>A0A1X2H6W1</accession>
<evidence type="ECO:0000256" key="8">
    <source>
        <dbReference type="SAM" id="Phobius"/>
    </source>
</evidence>
<name>A0A1X2H6W1_SYNRA</name>
<dbReference type="Proteomes" id="UP000242180">
    <property type="component" value="Unassembled WGS sequence"/>
</dbReference>
<dbReference type="GO" id="GO:0034389">
    <property type="term" value="P:lipid droplet organization"/>
    <property type="evidence" value="ECO:0007669"/>
    <property type="project" value="TreeGrafter"/>
</dbReference>
<dbReference type="GO" id="GO:0010945">
    <property type="term" value="F:coenzyme A diphosphatase activity"/>
    <property type="evidence" value="ECO:0007669"/>
    <property type="project" value="InterPro"/>
</dbReference>
<dbReference type="InterPro" id="IPR019388">
    <property type="entry name" value="FIT"/>
</dbReference>
<evidence type="ECO:0000256" key="5">
    <source>
        <dbReference type="ARBA" id="ARBA00022989"/>
    </source>
</evidence>
<evidence type="ECO:0000256" key="6">
    <source>
        <dbReference type="ARBA" id="ARBA00023098"/>
    </source>
</evidence>
<dbReference type="FunCoup" id="A0A1X2H6W1">
    <property type="interactions" value="189"/>
</dbReference>
<proteinExistence type="predicted"/>
<keyword evidence="2 8" id="KW-0812">Transmembrane</keyword>
<sequence>MTSSSMLSSWRAWPLALAYCLTVLLGYLTSSYWPTTFFFNDKHNVLNQYIVKLGWFWTTVALASTLTTHRKVWLRYGTITLYWFMMTQWCFGPSLIDRVFIASGGMCVQQEQAMIGVLAQATCRKLGGQWTGGHDVSGHCFMLIYSSLFLWQEVPSLLQERSNKLSQYFVACLLGLWWWMLLMTSVYFHGHLELLSGTFFGVLGWATFYYLVFPRVEALSNSETLLA</sequence>
<dbReference type="GO" id="GO:0005789">
    <property type="term" value="C:endoplasmic reticulum membrane"/>
    <property type="evidence" value="ECO:0007669"/>
    <property type="project" value="UniProtKB-SubCell"/>
</dbReference>
<dbReference type="GO" id="GO:0008654">
    <property type="term" value="P:phospholipid biosynthetic process"/>
    <property type="evidence" value="ECO:0007669"/>
    <property type="project" value="TreeGrafter"/>
</dbReference>
<dbReference type="PANTHER" id="PTHR23129:SF0">
    <property type="entry name" value="ACYL-COENZYME A DIPHOSPHATASE FITM2"/>
    <property type="match status" value="1"/>
</dbReference>
<evidence type="ECO:0000256" key="1">
    <source>
        <dbReference type="ARBA" id="ARBA00004477"/>
    </source>
</evidence>
<evidence type="ECO:0000256" key="3">
    <source>
        <dbReference type="ARBA" id="ARBA00022801"/>
    </source>
</evidence>
<dbReference type="Pfam" id="PF10261">
    <property type="entry name" value="FIT"/>
    <property type="match status" value="2"/>
</dbReference>
<keyword evidence="3" id="KW-0378">Hydrolase</keyword>
<dbReference type="STRING" id="13706.A0A1X2H6W1"/>
<reference evidence="9 10" key="1">
    <citation type="submission" date="2016-07" db="EMBL/GenBank/DDBJ databases">
        <title>Pervasive Adenine N6-methylation of Active Genes in Fungi.</title>
        <authorList>
            <consortium name="DOE Joint Genome Institute"/>
            <person name="Mondo S.J."/>
            <person name="Dannebaum R.O."/>
            <person name="Kuo R.C."/>
            <person name="Labutti K."/>
            <person name="Haridas S."/>
            <person name="Kuo A."/>
            <person name="Salamov A."/>
            <person name="Ahrendt S.R."/>
            <person name="Lipzen A."/>
            <person name="Sullivan W."/>
            <person name="Andreopoulos W.B."/>
            <person name="Clum A."/>
            <person name="Lindquist E."/>
            <person name="Daum C."/>
            <person name="Ramamoorthy G.K."/>
            <person name="Gryganskyi A."/>
            <person name="Culley D."/>
            <person name="Magnuson J.K."/>
            <person name="James T.Y."/>
            <person name="O'Malley M.A."/>
            <person name="Stajich J.E."/>
            <person name="Spatafora J.W."/>
            <person name="Visel A."/>
            <person name="Grigoriev I.V."/>
        </authorList>
    </citation>
    <scope>NUCLEOTIDE SEQUENCE [LARGE SCALE GENOMIC DNA]</scope>
    <source>
        <strain evidence="9 10">NRRL 2496</strain>
    </source>
</reference>
<feature type="transmembrane region" description="Helical" evidence="8">
    <location>
        <begin position="168"/>
        <end position="188"/>
    </location>
</feature>
<keyword evidence="6" id="KW-0443">Lipid metabolism</keyword>